<protein>
    <submittedName>
        <fullName evidence="1">Uncharacterized protein</fullName>
    </submittedName>
</protein>
<dbReference type="EMBL" id="AP027041">
    <property type="protein sequence ID" value="BDU15617.1"/>
    <property type="molecule type" value="Genomic_DNA"/>
</dbReference>
<proteinExistence type="predicted"/>
<dbReference type="RefSeq" id="WP_281781098.1">
    <property type="nucleotide sequence ID" value="NZ_AP027041.1"/>
</dbReference>
<name>A0ABM8DAM2_9GAMM</name>
<keyword evidence="2" id="KW-1185">Reference proteome</keyword>
<dbReference type="Proteomes" id="UP001317822">
    <property type="component" value="Chromosome"/>
</dbReference>
<evidence type="ECO:0000313" key="2">
    <source>
        <dbReference type="Proteomes" id="UP001317822"/>
    </source>
</evidence>
<accession>A0ABM8DAM2</accession>
<sequence>MTGTVNRGAGWIVYEDDATFGTPCRLLSLLPAHRSVASIARYAEQVYVDRYASLEERFHYRRRPQDSRYAAKTDPRHGGIYVGHSPRYVGVYAQRIVTHVGVLEFWYRIATDRGAPGPVFECRMLRLPV</sequence>
<organism evidence="1 2">
    <name type="scientific">Lysobacter auxotrophicus</name>
    <dbReference type="NCBI Taxonomy" id="2992573"/>
    <lineage>
        <taxon>Bacteria</taxon>
        <taxon>Pseudomonadati</taxon>
        <taxon>Pseudomonadota</taxon>
        <taxon>Gammaproteobacteria</taxon>
        <taxon>Lysobacterales</taxon>
        <taxon>Lysobacteraceae</taxon>
        <taxon>Lysobacter</taxon>
    </lineage>
</organism>
<reference evidence="1 2" key="1">
    <citation type="journal article" date="2023" name="Int. J. Syst. Evol. Microbiol.">
        <title>Physiological and genomic analyses of cobalamin (vitamin B12)-auxotrophy of Lysobacter auxotrophicus sp. nov., a methionine-auxotrophic chitinolytic bacterium isolated from chitin-treated soil.</title>
        <authorList>
            <person name="Saito A."/>
            <person name="Dohra H."/>
            <person name="Hamada M."/>
            <person name="Moriuchi R."/>
            <person name="Kotsuchibashi Y."/>
            <person name="Mori K."/>
        </authorList>
    </citation>
    <scope>NUCLEOTIDE SEQUENCE [LARGE SCALE GENOMIC DNA]</scope>
    <source>
        <strain evidence="1 2">5-21a</strain>
    </source>
</reference>
<gene>
    <name evidence="1" type="ORF">LA521A_08180</name>
</gene>
<evidence type="ECO:0000313" key="1">
    <source>
        <dbReference type="EMBL" id="BDU15617.1"/>
    </source>
</evidence>